<accession>A0A951QJM1</accession>
<dbReference type="AlphaFoldDB" id="A0A951QJM1"/>
<dbReference type="EMBL" id="JAHHGZ010000003">
    <property type="protein sequence ID" value="MBW4666571.1"/>
    <property type="molecule type" value="Genomic_DNA"/>
</dbReference>
<protein>
    <submittedName>
        <fullName evidence="1">HAD-IIIC family phosphatase</fullName>
    </submittedName>
</protein>
<dbReference type="InterPro" id="IPR016181">
    <property type="entry name" value="Acyl_CoA_acyltransferase"/>
</dbReference>
<reference evidence="1" key="1">
    <citation type="submission" date="2021-05" db="EMBL/GenBank/DDBJ databases">
        <authorList>
            <person name="Pietrasiak N."/>
            <person name="Ward R."/>
            <person name="Stajich J.E."/>
            <person name="Kurbessoian T."/>
        </authorList>
    </citation>
    <scope>NUCLEOTIDE SEQUENCE</scope>
    <source>
        <strain evidence="1">GSE-NOS-MK-12-04C</strain>
    </source>
</reference>
<dbReference type="Gene3D" id="3.40.50.1000">
    <property type="entry name" value="HAD superfamily/HAD-like"/>
    <property type="match status" value="1"/>
</dbReference>
<dbReference type="Proteomes" id="UP000729701">
    <property type="component" value="Unassembled WGS sequence"/>
</dbReference>
<dbReference type="InterPro" id="IPR010033">
    <property type="entry name" value="HAD_SF_ppase_IIIC"/>
</dbReference>
<gene>
    <name evidence="1" type="ORF">KME60_03795</name>
</gene>
<reference evidence="1" key="2">
    <citation type="journal article" date="2022" name="Microbiol. Resour. Announc.">
        <title>Metagenome Sequencing to Explore Phylogenomics of Terrestrial Cyanobacteria.</title>
        <authorList>
            <person name="Ward R.D."/>
            <person name="Stajich J.E."/>
            <person name="Johansen J.R."/>
            <person name="Huntemann M."/>
            <person name="Clum A."/>
            <person name="Foster B."/>
            <person name="Foster B."/>
            <person name="Roux S."/>
            <person name="Palaniappan K."/>
            <person name="Varghese N."/>
            <person name="Mukherjee S."/>
            <person name="Reddy T.B.K."/>
            <person name="Daum C."/>
            <person name="Copeland A."/>
            <person name="Chen I.A."/>
            <person name="Ivanova N.N."/>
            <person name="Kyrpides N.C."/>
            <person name="Shapiro N."/>
            <person name="Eloe-Fadrosh E.A."/>
            <person name="Pietrasiak N."/>
        </authorList>
    </citation>
    <scope>NUCLEOTIDE SEQUENCE</scope>
    <source>
        <strain evidence="1">GSE-NOS-MK-12-04C</strain>
    </source>
</reference>
<proteinExistence type="predicted"/>
<comment type="caution">
    <text evidence="1">The sequence shown here is derived from an EMBL/GenBank/DDBJ whole genome shotgun (WGS) entry which is preliminary data.</text>
</comment>
<dbReference type="InterPro" id="IPR036412">
    <property type="entry name" value="HAD-like_sf"/>
</dbReference>
<dbReference type="InterPro" id="IPR023214">
    <property type="entry name" value="HAD_sf"/>
</dbReference>
<dbReference type="NCBIfam" id="TIGR01686">
    <property type="entry name" value="FkbH"/>
    <property type="match status" value="1"/>
</dbReference>
<dbReference type="SUPFAM" id="SSF56784">
    <property type="entry name" value="HAD-like"/>
    <property type="match status" value="1"/>
</dbReference>
<evidence type="ECO:0000313" key="1">
    <source>
        <dbReference type="EMBL" id="MBW4666571.1"/>
    </source>
</evidence>
<evidence type="ECO:0000313" key="2">
    <source>
        <dbReference type="Proteomes" id="UP000729701"/>
    </source>
</evidence>
<sequence>MISTKEQDVDSKQKDRKVIKCVVWDLDNTLWHGVLLEDEQVSLRENIVNLIHTLDNRGMLQSIASKNESATAIDKLKEFGLNEYFLYPQINWNSKASSIKEIATSLNIGLDAIAFIDDQLFELEEVKFTLPEILCINADEIGNILDMLVMNPRFITEDSSLRRLMYIRDIERLNAEKKFVGTADEFLATLNMHFTISTAKEDDLQRAEELTLRTNQLNTTGYTYSYDELNHFRQSENYKLLIASLEDKYGSYGKIGLALMKFQADIWTIKLLLMSCRVMSRGVGTIMMNHVMSLAQKNNVHLLAEFIPNDRNRMMYISYKFAGFKEIGKKDNLVIFENDLSRIQNVPSYVNFQVID</sequence>
<organism evidence="1 2">
    <name type="scientific">Cyanomargarita calcarea GSE-NOS-MK-12-04C</name>
    <dbReference type="NCBI Taxonomy" id="2839659"/>
    <lineage>
        <taxon>Bacteria</taxon>
        <taxon>Bacillati</taxon>
        <taxon>Cyanobacteriota</taxon>
        <taxon>Cyanophyceae</taxon>
        <taxon>Nostocales</taxon>
        <taxon>Cyanomargaritaceae</taxon>
        <taxon>Cyanomargarita</taxon>
    </lineage>
</organism>
<name>A0A951QJM1_9CYAN</name>
<dbReference type="NCBIfam" id="TIGR01681">
    <property type="entry name" value="HAD-SF-IIIC"/>
    <property type="match status" value="1"/>
</dbReference>
<dbReference type="SUPFAM" id="SSF55729">
    <property type="entry name" value="Acyl-CoA N-acyltransferases (Nat)"/>
    <property type="match status" value="1"/>
</dbReference>
<dbReference type="Gene3D" id="3.40.630.30">
    <property type="match status" value="1"/>
</dbReference>
<dbReference type="InterPro" id="IPR010037">
    <property type="entry name" value="FkbH_domain"/>
</dbReference>